<feature type="chain" id="PRO_5031440283" description="Tat pathway signal sequence domain protein" evidence="1">
    <location>
        <begin position="31"/>
        <end position="149"/>
    </location>
</feature>
<comment type="caution">
    <text evidence="2">The sequence shown here is derived from an EMBL/GenBank/DDBJ whole genome shotgun (WGS) entry which is preliminary data.</text>
</comment>
<dbReference type="EMBL" id="JACHOO010000002">
    <property type="protein sequence ID" value="MBB5751754.1"/>
    <property type="molecule type" value="Genomic_DNA"/>
</dbReference>
<accession>A0A7W9FKZ0</accession>
<dbReference type="RefSeq" id="WP_183852820.1">
    <property type="nucleotide sequence ID" value="NZ_JACHOO010000002.1"/>
</dbReference>
<organism evidence="2 3">
    <name type="scientific">Prosthecomicrobium pneumaticum</name>
    <dbReference type="NCBI Taxonomy" id="81895"/>
    <lineage>
        <taxon>Bacteria</taxon>
        <taxon>Pseudomonadati</taxon>
        <taxon>Pseudomonadota</taxon>
        <taxon>Alphaproteobacteria</taxon>
        <taxon>Hyphomicrobiales</taxon>
        <taxon>Kaistiaceae</taxon>
        <taxon>Prosthecomicrobium</taxon>
    </lineage>
</organism>
<dbReference type="Proteomes" id="UP000523821">
    <property type="component" value="Unassembled WGS sequence"/>
</dbReference>
<evidence type="ECO:0000256" key="1">
    <source>
        <dbReference type="SAM" id="SignalP"/>
    </source>
</evidence>
<evidence type="ECO:0000313" key="2">
    <source>
        <dbReference type="EMBL" id="MBB5751754.1"/>
    </source>
</evidence>
<evidence type="ECO:0000313" key="3">
    <source>
        <dbReference type="Proteomes" id="UP000523821"/>
    </source>
</evidence>
<reference evidence="2 3" key="1">
    <citation type="submission" date="2020-08" db="EMBL/GenBank/DDBJ databases">
        <title>Genomic Encyclopedia of Type Strains, Phase IV (KMG-IV): sequencing the most valuable type-strain genomes for metagenomic binning, comparative biology and taxonomic classification.</title>
        <authorList>
            <person name="Goeker M."/>
        </authorList>
    </citation>
    <scope>NUCLEOTIDE SEQUENCE [LARGE SCALE GENOMIC DNA]</scope>
    <source>
        <strain evidence="2 3">DSM 16268</strain>
    </source>
</reference>
<dbReference type="AlphaFoldDB" id="A0A7W9FKZ0"/>
<proteinExistence type="predicted"/>
<sequence>MPVRQFSSRAFRAAVLGAALAGFGAAPALAEDAPKRIGVELNAVAATDKACRLSFLVENDLDVAIDDLALELVLFDKDGRVDRFVVVRTGRLPLAKRRVKQFDVPEVKCDSIGSVLVNDVSECTGPGLDATVCLDRLAISSRAAIGFSS</sequence>
<keyword evidence="3" id="KW-1185">Reference proteome</keyword>
<keyword evidence="1" id="KW-0732">Signal</keyword>
<gene>
    <name evidence="2" type="ORF">GGQ63_000806</name>
</gene>
<protein>
    <recommendedName>
        <fullName evidence="4">Tat pathway signal sequence domain protein</fullName>
    </recommendedName>
</protein>
<name>A0A7W9FKZ0_9HYPH</name>
<evidence type="ECO:0008006" key="4">
    <source>
        <dbReference type="Google" id="ProtNLM"/>
    </source>
</evidence>
<feature type="signal peptide" evidence="1">
    <location>
        <begin position="1"/>
        <end position="30"/>
    </location>
</feature>